<dbReference type="EMBL" id="FNOI01000002">
    <property type="protein sequence ID" value="SDW62811.1"/>
    <property type="molecule type" value="Genomic_DNA"/>
</dbReference>
<evidence type="ECO:0008006" key="3">
    <source>
        <dbReference type="Google" id="ProtNLM"/>
    </source>
</evidence>
<dbReference type="AlphaFoldDB" id="A0A1H2V3F1"/>
<dbReference type="PANTHER" id="PTHR13132">
    <property type="entry name" value="ALPHA- 1,6 -FUCOSYLTRANSFERASE"/>
    <property type="match status" value="1"/>
</dbReference>
<proteinExistence type="predicted"/>
<gene>
    <name evidence="1" type="ORF">SAMN04488001_1386</name>
</gene>
<evidence type="ECO:0000313" key="1">
    <source>
        <dbReference type="EMBL" id="SDW62811.1"/>
    </source>
</evidence>
<name>A0A1H2V3F1_9RHOB</name>
<dbReference type="GO" id="GO:0046921">
    <property type="term" value="F:alpha-(1-&gt;6)-fucosyltransferase activity"/>
    <property type="evidence" value="ECO:0007669"/>
    <property type="project" value="TreeGrafter"/>
</dbReference>
<dbReference type="CDD" id="cd11296">
    <property type="entry name" value="O-FucT_like"/>
    <property type="match status" value="1"/>
</dbReference>
<reference evidence="2" key="1">
    <citation type="submission" date="2016-10" db="EMBL/GenBank/DDBJ databases">
        <authorList>
            <person name="Varghese N."/>
            <person name="Submissions S."/>
        </authorList>
    </citation>
    <scope>NUCLEOTIDE SEQUENCE [LARGE SCALE GENOMIC DNA]</scope>
    <source>
        <strain evidence="2">DSM 26922</strain>
    </source>
</reference>
<evidence type="ECO:0000313" key="2">
    <source>
        <dbReference type="Proteomes" id="UP000199441"/>
    </source>
</evidence>
<organism evidence="1 2">
    <name type="scientific">Litoreibacter albidus</name>
    <dbReference type="NCBI Taxonomy" id="670155"/>
    <lineage>
        <taxon>Bacteria</taxon>
        <taxon>Pseudomonadati</taxon>
        <taxon>Pseudomonadota</taxon>
        <taxon>Alphaproteobacteria</taxon>
        <taxon>Rhodobacterales</taxon>
        <taxon>Roseobacteraceae</taxon>
        <taxon>Litoreibacter</taxon>
    </lineage>
</organism>
<dbReference type="GO" id="GO:0006487">
    <property type="term" value="P:protein N-linked glycosylation"/>
    <property type="evidence" value="ECO:0007669"/>
    <property type="project" value="TreeGrafter"/>
</dbReference>
<sequence>MAVLGDLSRLFAKSRPRKDGSAGYLLIKRLGAGFWADVDLVVEQLLAAEIMGRQPIVQWGREGPYANGNQDSFSLYFQPVSDAILSDTPASIYPENWTIENLPNDLPFPTTGLVDPKYGIYHMSSEKRDVPKWHRKFRALRSRSEEVVVTYCWDKPENIIAALPRDDTRSRFSMQELRAWMMHERIHLQPHLKDRVDRFYCDRLAGREVMAVHMRGSDKVVENKALFDQNEIAFEAAGTWLKGGADRSIFLLTDSQNYVERWQNAFSEDRIILQDCFRTNAMTPNFLDEGSDGHANGQEIILDTYVAARCDSFVGNSSSNVAKYVAAIGNFTPQTLLWVDRA</sequence>
<dbReference type="Gene3D" id="3.40.50.11350">
    <property type="match status" value="1"/>
</dbReference>
<dbReference type="Proteomes" id="UP000199441">
    <property type="component" value="Unassembled WGS sequence"/>
</dbReference>
<accession>A0A1H2V3F1</accession>
<dbReference type="PANTHER" id="PTHR13132:SF29">
    <property type="entry name" value="ALPHA-(1,6)-FUCOSYLTRANSFERASE"/>
    <property type="match status" value="1"/>
</dbReference>
<dbReference type="STRING" id="670155.SAMN04488001_1386"/>
<keyword evidence="2" id="KW-1185">Reference proteome</keyword>
<dbReference type="RefSeq" id="WP_073146410.1">
    <property type="nucleotide sequence ID" value="NZ_FNOI01000002.1"/>
</dbReference>
<protein>
    <recommendedName>
        <fullName evidence="3">Nodulation protein Z (NodZ)</fullName>
    </recommendedName>
</protein>